<organism evidence="1 2">
    <name type="scientific">Acinetobacter stercoris</name>
    <dbReference type="NCBI Taxonomy" id="2126983"/>
    <lineage>
        <taxon>Bacteria</taxon>
        <taxon>Pseudomonadati</taxon>
        <taxon>Pseudomonadota</taxon>
        <taxon>Gammaproteobacteria</taxon>
        <taxon>Moraxellales</taxon>
        <taxon>Moraxellaceae</taxon>
        <taxon>Acinetobacter</taxon>
    </lineage>
</organism>
<dbReference type="InterPro" id="IPR006522">
    <property type="entry name" value="Phage_virion_morphogenesis"/>
</dbReference>
<keyword evidence="2" id="KW-1185">Reference proteome</keyword>
<name>A0A2U3MY01_9GAMM</name>
<dbReference type="Proteomes" id="UP000245974">
    <property type="component" value="Unassembled WGS sequence"/>
</dbReference>
<proteinExistence type="predicted"/>
<sequence>MAVAITVRAENESVVMEILQHYLNLDYAKVFDEIGAYGVSSSQMRFINQSDVEGNPWQMSWRASLQGGQILRDTGRLMNSLTHNVIGNGVEWGTNVEYAAPLHFGAVIMPKTAEYLVFNVSGHWRKSKEVHIEPRSFLGLDHDDEESIINIVRRFIDG</sequence>
<dbReference type="OrthoDB" id="2081253at2"/>
<evidence type="ECO:0000313" key="1">
    <source>
        <dbReference type="EMBL" id="SPL70310.1"/>
    </source>
</evidence>
<dbReference type="Pfam" id="PF05069">
    <property type="entry name" value="Phage_tail_S"/>
    <property type="match status" value="1"/>
</dbReference>
<gene>
    <name evidence="1" type="ORF">KPC_1488</name>
</gene>
<dbReference type="AlphaFoldDB" id="A0A2U3MY01"/>
<dbReference type="RefSeq" id="WP_121973791.1">
    <property type="nucleotide sequence ID" value="NZ_OOGT01000052.1"/>
</dbReference>
<protein>
    <submittedName>
        <fullName evidence="1">Phage virion morphogenesis family protein</fullName>
    </submittedName>
</protein>
<reference evidence="2" key="1">
    <citation type="submission" date="2018-03" db="EMBL/GenBank/DDBJ databases">
        <authorList>
            <person name="Blom J."/>
        </authorList>
    </citation>
    <scope>NUCLEOTIDE SEQUENCE [LARGE SCALE GENOMIC DNA]</scope>
    <source>
        <strain evidence="2">KPC-SM-21</strain>
    </source>
</reference>
<evidence type="ECO:0000313" key="2">
    <source>
        <dbReference type="Proteomes" id="UP000245974"/>
    </source>
</evidence>
<dbReference type="EMBL" id="OOGT01000052">
    <property type="protein sequence ID" value="SPL70310.1"/>
    <property type="molecule type" value="Genomic_DNA"/>
</dbReference>
<accession>A0A2U3MY01</accession>
<dbReference type="InParanoid" id="A0A2U3MY01"/>